<accession>A0AAW1RV30</accession>
<evidence type="ECO:0000313" key="15">
    <source>
        <dbReference type="Proteomes" id="UP001438707"/>
    </source>
</evidence>
<gene>
    <name evidence="14" type="ORF">WJX74_008913</name>
</gene>
<keyword evidence="4" id="KW-0276">Fatty acid metabolism</keyword>
<dbReference type="AlphaFoldDB" id="A0AAW1RV30"/>
<comment type="catalytic activity">
    <reaction evidence="12">
        <text>a 2,3-saturated acyl-[ACP] + NADP(+) = a (2E)-enoyl-[ACP] + NADPH + H(+)</text>
        <dbReference type="Rhea" id="RHEA:22564"/>
        <dbReference type="Rhea" id="RHEA-COMP:9925"/>
        <dbReference type="Rhea" id="RHEA-COMP:9926"/>
        <dbReference type="ChEBI" id="CHEBI:15378"/>
        <dbReference type="ChEBI" id="CHEBI:57783"/>
        <dbReference type="ChEBI" id="CHEBI:58349"/>
        <dbReference type="ChEBI" id="CHEBI:78784"/>
        <dbReference type="ChEBI" id="CHEBI:78785"/>
        <dbReference type="EC" id="1.3.1.104"/>
    </reaction>
</comment>
<comment type="subcellular location">
    <subcellularLocation>
        <location evidence="1">Mitochondrion</location>
    </subcellularLocation>
</comment>
<organism evidence="14 15">
    <name type="scientific">Apatococcus lobatus</name>
    <dbReference type="NCBI Taxonomy" id="904363"/>
    <lineage>
        <taxon>Eukaryota</taxon>
        <taxon>Viridiplantae</taxon>
        <taxon>Chlorophyta</taxon>
        <taxon>core chlorophytes</taxon>
        <taxon>Trebouxiophyceae</taxon>
        <taxon>Chlorellales</taxon>
        <taxon>Chlorellaceae</taxon>
        <taxon>Apatococcus</taxon>
    </lineage>
</organism>
<reference evidence="14 15" key="1">
    <citation type="journal article" date="2024" name="Nat. Commun.">
        <title>Phylogenomics reveals the evolutionary origins of lichenization in chlorophyte algae.</title>
        <authorList>
            <person name="Puginier C."/>
            <person name="Libourel C."/>
            <person name="Otte J."/>
            <person name="Skaloud P."/>
            <person name="Haon M."/>
            <person name="Grisel S."/>
            <person name="Petersen M."/>
            <person name="Berrin J.G."/>
            <person name="Delaux P.M."/>
            <person name="Dal Grande F."/>
            <person name="Keller J."/>
        </authorList>
    </citation>
    <scope>NUCLEOTIDE SEQUENCE [LARGE SCALE GENOMIC DNA]</scope>
    <source>
        <strain evidence="14 15">SAG 2145</strain>
    </source>
</reference>
<comment type="caution">
    <text evidence="14">The sequence shown here is derived from an EMBL/GenBank/DDBJ whole genome shotgun (WGS) entry which is preliminary data.</text>
</comment>
<dbReference type="InterPro" id="IPR020843">
    <property type="entry name" value="ER"/>
</dbReference>
<evidence type="ECO:0000256" key="2">
    <source>
        <dbReference type="ARBA" id="ARBA00010371"/>
    </source>
</evidence>
<protein>
    <recommendedName>
        <fullName evidence="11">enoyl-[acyl-carrier-protein] reductase</fullName>
        <ecNumber evidence="11">1.3.1.104</ecNumber>
    </recommendedName>
</protein>
<keyword evidence="3" id="KW-0444">Lipid biosynthesis</keyword>
<proteinExistence type="inferred from homology"/>
<evidence type="ECO:0000256" key="9">
    <source>
        <dbReference type="ARBA" id="ARBA00023128"/>
    </source>
</evidence>
<dbReference type="SUPFAM" id="SSF51735">
    <property type="entry name" value="NAD(P)-binding Rossmann-fold domains"/>
    <property type="match status" value="1"/>
</dbReference>
<sequence length="349" mass="37821">MRRGLLQVLRVQSSLTASGCRFNSSEALVYNTYGPPGKVLDLQRSHLRQLLPNEVRVSILASTINPSDFNTIEGVYPIQPPLPAVPGNEGVGEVVALGEQVRGLKKGDWVVPLKAGMGWWRSAAHFCAGDLHRVPQDIGLTAAASLSINPPTALRLLQDYVDLSPGDVVIQNGATSSVGQMVMQLAAEKGLQTVNVIRRSPQRVSDEELKSLGATLVTDEDNLKADMSAAGLPAASLALNCVGGSASLAIAKRLRQSGTMVTYGGMSKQPVMAPTPAFIFKDLRLRGFWLSGNRSESDKKETAAVLDHIVQLYLQQKIKATRRISLGLHEWRHMSSKEGSKLMFQPHRQ</sequence>
<evidence type="ECO:0000313" key="14">
    <source>
        <dbReference type="EMBL" id="KAK9837975.1"/>
    </source>
</evidence>
<evidence type="ECO:0000256" key="11">
    <source>
        <dbReference type="ARBA" id="ARBA00038963"/>
    </source>
</evidence>
<dbReference type="Proteomes" id="UP001438707">
    <property type="component" value="Unassembled WGS sequence"/>
</dbReference>
<dbReference type="SUPFAM" id="SSF50129">
    <property type="entry name" value="GroES-like"/>
    <property type="match status" value="1"/>
</dbReference>
<keyword evidence="15" id="KW-1185">Reference proteome</keyword>
<dbReference type="EMBL" id="JALJOS010000006">
    <property type="protein sequence ID" value="KAK9837975.1"/>
    <property type="molecule type" value="Genomic_DNA"/>
</dbReference>
<dbReference type="PANTHER" id="PTHR43981">
    <property type="entry name" value="ENOYL-[ACYL-CARRIER-PROTEIN] REDUCTASE, MITOCHONDRIAL"/>
    <property type="match status" value="1"/>
</dbReference>
<evidence type="ECO:0000256" key="10">
    <source>
        <dbReference type="ARBA" id="ARBA00023160"/>
    </source>
</evidence>
<evidence type="ECO:0000259" key="13">
    <source>
        <dbReference type="SMART" id="SM00829"/>
    </source>
</evidence>
<keyword evidence="5" id="KW-0521">NADP</keyword>
<evidence type="ECO:0000256" key="6">
    <source>
        <dbReference type="ARBA" id="ARBA00022946"/>
    </source>
</evidence>
<keyword evidence="7" id="KW-0560">Oxidoreductase</keyword>
<dbReference type="InterPro" id="IPR013154">
    <property type="entry name" value="ADH-like_N"/>
</dbReference>
<evidence type="ECO:0000256" key="5">
    <source>
        <dbReference type="ARBA" id="ARBA00022857"/>
    </source>
</evidence>
<dbReference type="Gene3D" id="3.40.50.720">
    <property type="entry name" value="NAD(P)-binding Rossmann-like Domain"/>
    <property type="match status" value="1"/>
</dbReference>
<dbReference type="InterPro" id="IPR051034">
    <property type="entry name" value="Mito_Enoyl-ACP_Reductase"/>
</dbReference>
<dbReference type="InterPro" id="IPR013149">
    <property type="entry name" value="ADH-like_C"/>
</dbReference>
<evidence type="ECO:0000256" key="1">
    <source>
        <dbReference type="ARBA" id="ARBA00004173"/>
    </source>
</evidence>
<keyword evidence="6" id="KW-0809">Transit peptide</keyword>
<dbReference type="GO" id="GO:0005739">
    <property type="term" value="C:mitochondrion"/>
    <property type="evidence" value="ECO:0007669"/>
    <property type="project" value="UniProtKB-SubCell"/>
</dbReference>
<dbReference type="Gene3D" id="3.90.180.10">
    <property type="entry name" value="Medium-chain alcohol dehydrogenases, catalytic domain"/>
    <property type="match status" value="1"/>
</dbReference>
<dbReference type="PANTHER" id="PTHR43981:SF2">
    <property type="entry name" value="ENOYL-[ACYL-CARRIER-PROTEIN] REDUCTASE, MITOCHONDRIAL"/>
    <property type="match status" value="1"/>
</dbReference>
<evidence type="ECO:0000256" key="4">
    <source>
        <dbReference type="ARBA" id="ARBA00022832"/>
    </source>
</evidence>
<dbReference type="CDD" id="cd08290">
    <property type="entry name" value="ETR"/>
    <property type="match status" value="1"/>
</dbReference>
<dbReference type="EC" id="1.3.1.104" evidence="11"/>
<dbReference type="GO" id="GO:0141148">
    <property type="term" value="F:enoyl-[acyl-carrier-protein] reductase (NADPH) activity"/>
    <property type="evidence" value="ECO:0007669"/>
    <property type="project" value="UniProtKB-EC"/>
</dbReference>
<evidence type="ECO:0000256" key="3">
    <source>
        <dbReference type="ARBA" id="ARBA00022516"/>
    </source>
</evidence>
<evidence type="ECO:0000256" key="7">
    <source>
        <dbReference type="ARBA" id="ARBA00023002"/>
    </source>
</evidence>
<dbReference type="InterPro" id="IPR036291">
    <property type="entry name" value="NAD(P)-bd_dom_sf"/>
</dbReference>
<dbReference type="Pfam" id="PF00107">
    <property type="entry name" value="ADH_zinc_N"/>
    <property type="match status" value="1"/>
</dbReference>
<dbReference type="Pfam" id="PF08240">
    <property type="entry name" value="ADH_N"/>
    <property type="match status" value="1"/>
</dbReference>
<feature type="domain" description="Enoyl reductase (ER)" evidence="13">
    <location>
        <begin position="37"/>
        <end position="344"/>
    </location>
</feature>
<dbReference type="InterPro" id="IPR011032">
    <property type="entry name" value="GroES-like_sf"/>
</dbReference>
<dbReference type="GO" id="GO:0006633">
    <property type="term" value="P:fatty acid biosynthetic process"/>
    <property type="evidence" value="ECO:0007669"/>
    <property type="project" value="UniProtKB-KW"/>
</dbReference>
<keyword evidence="10" id="KW-0275">Fatty acid biosynthesis</keyword>
<name>A0AAW1RV30_9CHLO</name>
<keyword evidence="9" id="KW-0496">Mitochondrion</keyword>
<evidence type="ECO:0000256" key="8">
    <source>
        <dbReference type="ARBA" id="ARBA00023098"/>
    </source>
</evidence>
<keyword evidence="8" id="KW-0443">Lipid metabolism</keyword>
<comment type="similarity">
    <text evidence="2">Belongs to the zinc-containing alcohol dehydrogenase family. Quinone oxidoreductase subfamily.</text>
</comment>
<dbReference type="SMART" id="SM00829">
    <property type="entry name" value="PKS_ER"/>
    <property type="match status" value="1"/>
</dbReference>
<evidence type="ECO:0000256" key="12">
    <source>
        <dbReference type="ARBA" id="ARBA00048843"/>
    </source>
</evidence>